<reference evidence="2" key="1">
    <citation type="journal article" date="2013" name="Proc. Natl. Acad. Sci. U.S.A.">
        <title>Improving the coverage of the cyanobacterial phylum using diversity-driven genome sequencing.</title>
        <authorList>
            <person name="Shih P.M."/>
            <person name="Wu D."/>
            <person name="Latifi A."/>
            <person name="Axen S.D."/>
            <person name="Fewer D.P."/>
            <person name="Talla E."/>
            <person name="Calteau A."/>
            <person name="Cai F."/>
            <person name="Tandeau de Marsac N."/>
            <person name="Rippka R."/>
            <person name="Herdman M."/>
            <person name="Sivonen K."/>
            <person name="Coursin T."/>
            <person name="Laurent T."/>
            <person name="Goodwin L."/>
            <person name="Nolan M."/>
            <person name="Davenport K.W."/>
            <person name="Han C.S."/>
            <person name="Rubin E.M."/>
            <person name="Eisen J.A."/>
            <person name="Woyke T."/>
            <person name="Gugger M."/>
            <person name="Kerfeld C.A."/>
        </authorList>
    </citation>
    <scope>NUCLEOTIDE SEQUENCE [LARGE SCALE GENOMIC DNA]</scope>
    <source>
        <strain evidence="2">ATCC 29140 / PCC 7202</strain>
    </source>
</reference>
<evidence type="ECO:0000313" key="2">
    <source>
        <dbReference type="Proteomes" id="UP000010483"/>
    </source>
</evidence>
<keyword evidence="2" id="KW-1185">Reference proteome</keyword>
<dbReference type="Proteomes" id="UP000010483">
    <property type="component" value="Chromosome"/>
</dbReference>
<name>K9YK76_CYASC</name>
<protein>
    <submittedName>
        <fullName evidence="1">Uncharacterized protein</fullName>
    </submittedName>
</protein>
<proteinExistence type="predicted"/>
<dbReference type="KEGG" id="csn:Cyast_0823"/>
<evidence type="ECO:0000313" key="1">
    <source>
        <dbReference type="EMBL" id="AFZ46795.1"/>
    </source>
</evidence>
<dbReference type="EMBL" id="CP003940">
    <property type="protein sequence ID" value="AFZ46795.1"/>
    <property type="molecule type" value="Genomic_DNA"/>
</dbReference>
<dbReference type="HOGENOM" id="CLU_2407912_0_0_3"/>
<dbReference type="BioCyc" id="CSTA292563:G1353-830-MONOMER"/>
<accession>K9YK76</accession>
<dbReference type="AlphaFoldDB" id="K9YK76"/>
<dbReference type="eggNOG" id="ENOG5033FJW">
    <property type="taxonomic scope" value="Bacteria"/>
</dbReference>
<sequence length="79" mass="9127">MQLTINIPDNLSKEKISLLIKDIEEILIKEGINLEIKPKVSKEKTDPWDEIDFSEIAVDTGIEDFAENHDHYLYGTLKK</sequence>
<gene>
    <name evidence="1" type="ordered locus">Cyast_0823</name>
</gene>
<organism evidence="1 2">
    <name type="scientific">Cyanobacterium stanieri (strain ATCC 29140 / PCC 7202)</name>
    <dbReference type="NCBI Taxonomy" id="292563"/>
    <lineage>
        <taxon>Bacteria</taxon>
        <taxon>Bacillati</taxon>
        <taxon>Cyanobacteriota</taxon>
        <taxon>Cyanophyceae</taxon>
        <taxon>Oscillatoriophycideae</taxon>
        <taxon>Chroococcales</taxon>
        <taxon>Geminocystaceae</taxon>
        <taxon>Cyanobacterium</taxon>
    </lineage>
</organism>